<evidence type="ECO:0000259" key="13">
    <source>
        <dbReference type="Pfam" id="PF02225"/>
    </source>
</evidence>
<evidence type="ECO:0000256" key="4">
    <source>
        <dbReference type="ARBA" id="ARBA00022525"/>
    </source>
</evidence>
<comment type="subcellular location">
    <subcellularLocation>
        <location evidence="2">Secreted</location>
    </subcellularLocation>
</comment>
<feature type="signal peptide" evidence="12">
    <location>
        <begin position="1"/>
        <end position="24"/>
    </location>
</feature>
<organism evidence="16 17">
    <name type="scientific">Schleiferia thermophila</name>
    <dbReference type="NCBI Taxonomy" id="884107"/>
    <lineage>
        <taxon>Bacteria</taxon>
        <taxon>Pseudomonadati</taxon>
        <taxon>Bacteroidota</taxon>
        <taxon>Flavobacteriia</taxon>
        <taxon>Flavobacteriales</taxon>
        <taxon>Schleiferiaceae</taxon>
        <taxon>Schleiferia</taxon>
    </lineage>
</organism>
<evidence type="ECO:0000313" key="17">
    <source>
        <dbReference type="Proteomes" id="UP000253517"/>
    </source>
</evidence>
<comment type="similarity">
    <text evidence="3">Belongs to the peptidase M36 family.</text>
</comment>
<keyword evidence="8" id="KW-0378">Hydrolase</keyword>
<evidence type="ECO:0000259" key="15">
    <source>
        <dbReference type="Pfam" id="PF18962"/>
    </source>
</evidence>
<name>A0A369A778_9FLAO</name>
<keyword evidence="6" id="KW-0479">Metal-binding</keyword>
<proteinExistence type="inferred from homology"/>
<dbReference type="Gene3D" id="3.50.30.30">
    <property type="match status" value="1"/>
</dbReference>
<dbReference type="GO" id="GO:0004222">
    <property type="term" value="F:metalloendopeptidase activity"/>
    <property type="evidence" value="ECO:0007669"/>
    <property type="project" value="InterPro"/>
</dbReference>
<feature type="domain" description="Secretion system C-terminal sorting" evidence="15">
    <location>
        <begin position="783"/>
        <end position="858"/>
    </location>
</feature>
<evidence type="ECO:0000256" key="11">
    <source>
        <dbReference type="ARBA" id="ARBA00023145"/>
    </source>
</evidence>
<keyword evidence="4" id="KW-0964">Secreted</keyword>
<keyword evidence="5" id="KW-0645">Protease</keyword>
<dbReference type="NCBIfam" id="NF038113">
    <property type="entry name" value="T9SSA_dep_M36"/>
    <property type="match status" value="1"/>
</dbReference>
<dbReference type="SUPFAM" id="SSF55486">
    <property type="entry name" value="Metalloproteases ('zincins'), catalytic domain"/>
    <property type="match status" value="1"/>
</dbReference>
<evidence type="ECO:0000256" key="7">
    <source>
        <dbReference type="ARBA" id="ARBA00022729"/>
    </source>
</evidence>
<dbReference type="PANTHER" id="PTHR33478:SF1">
    <property type="entry name" value="EXTRACELLULAR METALLOPROTEINASE MEP"/>
    <property type="match status" value="1"/>
</dbReference>
<evidence type="ECO:0000256" key="1">
    <source>
        <dbReference type="ARBA" id="ARBA00001947"/>
    </source>
</evidence>
<evidence type="ECO:0000256" key="9">
    <source>
        <dbReference type="ARBA" id="ARBA00022833"/>
    </source>
</evidence>
<dbReference type="PANTHER" id="PTHR33478">
    <property type="entry name" value="EXTRACELLULAR METALLOPROTEINASE MEP"/>
    <property type="match status" value="1"/>
</dbReference>
<dbReference type="EMBL" id="QPJS01000002">
    <property type="protein sequence ID" value="RCX03937.1"/>
    <property type="molecule type" value="Genomic_DNA"/>
</dbReference>
<dbReference type="CDD" id="cd09596">
    <property type="entry name" value="M36"/>
    <property type="match status" value="1"/>
</dbReference>
<dbReference type="Pfam" id="PF18962">
    <property type="entry name" value="Por_Secre_tail"/>
    <property type="match status" value="1"/>
</dbReference>
<dbReference type="AlphaFoldDB" id="A0A369A778"/>
<evidence type="ECO:0000256" key="3">
    <source>
        <dbReference type="ARBA" id="ARBA00006006"/>
    </source>
</evidence>
<evidence type="ECO:0000256" key="12">
    <source>
        <dbReference type="SAM" id="SignalP"/>
    </source>
</evidence>
<evidence type="ECO:0000256" key="6">
    <source>
        <dbReference type="ARBA" id="ARBA00022723"/>
    </source>
</evidence>
<dbReference type="GO" id="GO:0006508">
    <property type="term" value="P:proteolysis"/>
    <property type="evidence" value="ECO:0007669"/>
    <property type="project" value="UniProtKB-KW"/>
</dbReference>
<dbReference type="GO" id="GO:0005615">
    <property type="term" value="C:extracellular space"/>
    <property type="evidence" value="ECO:0007669"/>
    <property type="project" value="InterPro"/>
</dbReference>
<keyword evidence="17" id="KW-1185">Reference proteome</keyword>
<dbReference type="InterPro" id="IPR001842">
    <property type="entry name" value="Peptidase_M36"/>
</dbReference>
<dbReference type="RefSeq" id="WP_114366215.1">
    <property type="nucleotide sequence ID" value="NZ_BHZF01000002.1"/>
</dbReference>
<evidence type="ECO:0000256" key="5">
    <source>
        <dbReference type="ARBA" id="ARBA00022670"/>
    </source>
</evidence>
<comment type="cofactor">
    <cofactor evidence="1">
        <name>Zn(2+)</name>
        <dbReference type="ChEBI" id="CHEBI:29105"/>
    </cofactor>
</comment>
<feature type="domain" description="FTP" evidence="14">
    <location>
        <begin position="48"/>
        <end position="98"/>
    </location>
</feature>
<dbReference type="InterPro" id="IPR027268">
    <property type="entry name" value="Peptidase_M4/M1_CTD_sf"/>
</dbReference>
<dbReference type="InterPro" id="IPR050371">
    <property type="entry name" value="Fungal_virulence_M36"/>
</dbReference>
<dbReference type="Pfam" id="PF07504">
    <property type="entry name" value="FTP"/>
    <property type="match status" value="1"/>
</dbReference>
<keyword evidence="10" id="KW-0482">Metalloprotease</keyword>
<dbReference type="Gene3D" id="3.10.170.10">
    <property type="match status" value="1"/>
</dbReference>
<evidence type="ECO:0000256" key="8">
    <source>
        <dbReference type="ARBA" id="ARBA00022801"/>
    </source>
</evidence>
<evidence type="ECO:0000259" key="14">
    <source>
        <dbReference type="Pfam" id="PF07504"/>
    </source>
</evidence>
<dbReference type="Gene3D" id="1.10.390.10">
    <property type="entry name" value="Neutral Protease Domain 2"/>
    <property type="match status" value="1"/>
</dbReference>
<evidence type="ECO:0000313" key="16">
    <source>
        <dbReference type="EMBL" id="RCX03937.1"/>
    </source>
</evidence>
<protein>
    <submittedName>
        <fullName evidence="16">Putative secreted protein (Por secretion system target)</fullName>
    </submittedName>
</protein>
<dbReference type="Proteomes" id="UP000253517">
    <property type="component" value="Unassembled WGS sequence"/>
</dbReference>
<keyword evidence="7 12" id="KW-0732">Signal</keyword>
<keyword evidence="9" id="KW-0862">Zinc</keyword>
<dbReference type="Pfam" id="PF02225">
    <property type="entry name" value="PA"/>
    <property type="match status" value="1"/>
</dbReference>
<dbReference type="SUPFAM" id="SSF52025">
    <property type="entry name" value="PA domain"/>
    <property type="match status" value="1"/>
</dbReference>
<dbReference type="InterPro" id="IPR011096">
    <property type="entry name" value="FTP_domain"/>
</dbReference>
<dbReference type="InterPro" id="IPR046450">
    <property type="entry name" value="PA_dom_sf"/>
</dbReference>
<feature type="domain" description="PA" evidence="13">
    <location>
        <begin position="443"/>
        <end position="531"/>
    </location>
</feature>
<accession>A0A369A778</accession>
<evidence type="ECO:0000256" key="10">
    <source>
        <dbReference type="ARBA" id="ARBA00023049"/>
    </source>
</evidence>
<comment type="caution">
    <text evidence="16">The sequence shown here is derived from an EMBL/GenBank/DDBJ whole genome shotgun (WGS) entry which is preliminary data.</text>
</comment>
<feature type="chain" id="PRO_5017017211" evidence="12">
    <location>
        <begin position="25"/>
        <end position="860"/>
    </location>
</feature>
<dbReference type="NCBIfam" id="TIGR04183">
    <property type="entry name" value="Por_Secre_tail"/>
    <property type="match status" value="1"/>
</dbReference>
<dbReference type="InterPro" id="IPR003137">
    <property type="entry name" value="PA_domain"/>
</dbReference>
<dbReference type="GO" id="GO:0008270">
    <property type="term" value="F:zinc ion binding"/>
    <property type="evidence" value="ECO:0007669"/>
    <property type="project" value="InterPro"/>
</dbReference>
<evidence type="ECO:0000256" key="2">
    <source>
        <dbReference type="ARBA" id="ARBA00004613"/>
    </source>
</evidence>
<reference evidence="16 17" key="1">
    <citation type="submission" date="2018-07" db="EMBL/GenBank/DDBJ databases">
        <title>Genomic Encyclopedia of Type Strains, Phase IV (KMG-IV): sequencing the most valuable type-strain genomes for metagenomic binning, comparative biology and taxonomic classification.</title>
        <authorList>
            <person name="Goeker M."/>
        </authorList>
    </citation>
    <scope>NUCLEOTIDE SEQUENCE [LARGE SCALE GENOMIC DNA]</scope>
    <source>
        <strain evidence="16 17">DSM 21410</strain>
    </source>
</reference>
<keyword evidence="11" id="KW-0865">Zymogen</keyword>
<dbReference type="InterPro" id="IPR026444">
    <property type="entry name" value="Secre_tail"/>
</dbReference>
<dbReference type="CDD" id="cd04818">
    <property type="entry name" value="PA_subtilisin_1"/>
    <property type="match status" value="1"/>
</dbReference>
<sequence>MKHLNTVRGLLFFFSMSIWLSPLAQSPKVKEVKTFLVASALHSENDLADLRLSSWHSDEKTGLTYAYWQQFHQAVPVFNAVISSVYDKNGKIRVANSNAVRQLSQKYQRASHVLQAEYAVKSAFEYLGIQKPVPRIVAKDNDGLRIRFEHDGISHEEIWAEKYWLVSDESLVPVWNVIVQPIGTADWWNIRIDASSGKFLEKNNWTVECAPENTFGRVRTFSHNKGKPMHKSSPKKGALTGATYHVYGLPHESPNHGPRTYITDPQDSIASPYGWHTRNTTNLKEFTITRGNNVHAYEDQNNSNSPGFSPDGGDSLFFDFPVNFSAPPIQSMPAAVTNLFYMNNIAHDVFYQYGFTEAAGNFQVNNYGRGGIGNDEVRAEAMDGGGTNNANFSTPPDGQRPRMQMYLWPQSNQSNGLRVDSPVTASYPLVPAAIGPQLASNPVSGQLVLMNDGSVDSTLGCQNTQQNLQGKIVLIDRGSCTFASKILNAQQAGAIGVVVANNATGNPIAMGGNGTGITIPSGMTTLGAGNVLKQLLNQYQAVYVTLSDSSLSFDSSFDNGVVIHEYGHGISIRLTGGAANSNCLNNQEQAGEGWSDLFALFFTTTSANTASQRRGIGTFLIGQNTNGQGIRQAPYSTSTLQNNLTYDNIKTAAVPHGVGTVWATMIWEMYWNLVNIYGFDDDLYYGNGGNNIAFRLVMEGLKLQKCSPGFVDSRDAILQADTLLYNGQNSCAIWAAFAKRGLGYSANQGLSTSRSDGTQAFDTHPNCLVSIGENDPSRPQPALYPNPARDYVFIDLPGFDGTIRIQISDLTGKILLNDATDLLPGHRVWVSLEDYKPGIYLIEVQDQTGRQWNSKVIVRL</sequence>
<gene>
    <name evidence="16" type="ORF">DES35_102394</name>
</gene>
<dbReference type="Pfam" id="PF02128">
    <property type="entry name" value="Peptidase_M36"/>
    <property type="match status" value="1"/>
</dbReference>